<reference evidence="5" key="1">
    <citation type="submission" date="2023-08" db="EMBL/GenBank/DDBJ databases">
        <authorList>
            <person name="Chen Y."/>
            <person name="Shah S."/>
            <person name="Dougan E. K."/>
            <person name="Thang M."/>
            <person name="Chan C."/>
        </authorList>
    </citation>
    <scope>NUCLEOTIDE SEQUENCE</scope>
</reference>
<keyword evidence="6" id="KW-1185">Reference proteome</keyword>
<evidence type="ECO:0000256" key="1">
    <source>
        <dbReference type="ARBA" id="ARBA00043967"/>
    </source>
</evidence>
<dbReference type="InterPro" id="IPR055346">
    <property type="entry name" value="Fe-S_cluster_assembly_SufBD"/>
</dbReference>
<organism evidence="5 6">
    <name type="scientific">Effrenium voratum</name>
    <dbReference type="NCBI Taxonomy" id="2562239"/>
    <lineage>
        <taxon>Eukaryota</taxon>
        <taxon>Sar</taxon>
        <taxon>Alveolata</taxon>
        <taxon>Dinophyceae</taxon>
        <taxon>Suessiales</taxon>
        <taxon>Symbiodiniaceae</taxon>
        <taxon>Effrenium</taxon>
    </lineage>
</organism>
<dbReference type="Pfam" id="PF19295">
    <property type="entry name" value="SufBD_N"/>
    <property type="match status" value="1"/>
</dbReference>
<feature type="domain" description="SUF system FeS cluster assembly SufBD N-terminal" evidence="4">
    <location>
        <begin position="523"/>
        <end position="584"/>
    </location>
</feature>
<dbReference type="PANTHER" id="PTHR30508">
    <property type="entry name" value="FES CLUSTER ASSEMBLY PROTEIN SUF"/>
    <property type="match status" value="1"/>
</dbReference>
<dbReference type="InterPro" id="IPR045595">
    <property type="entry name" value="SufBD_N"/>
</dbReference>
<feature type="region of interest" description="Disordered" evidence="2">
    <location>
        <begin position="11"/>
        <end position="32"/>
    </location>
</feature>
<name>A0AA36I1R4_9DINO</name>
<comment type="caution">
    <text evidence="5">The sequence shown here is derived from an EMBL/GenBank/DDBJ whole genome shotgun (WGS) entry which is preliminary data.</text>
</comment>
<comment type="similarity">
    <text evidence="1">Belongs to the iron-sulfur cluster assembly SufBD family.</text>
</comment>
<dbReference type="NCBIfam" id="TIGR01980">
    <property type="entry name" value="sufB"/>
    <property type="match status" value="1"/>
</dbReference>
<evidence type="ECO:0000259" key="3">
    <source>
        <dbReference type="Pfam" id="PF01458"/>
    </source>
</evidence>
<dbReference type="AlphaFoldDB" id="A0AA36I1R4"/>
<feature type="region of interest" description="Disordered" evidence="2">
    <location>
        <begin position="134"/>
        <end position="154"/>
    </location>
</feature>
<dbReference type="InterPro" id="IPR037284">
    <property type="entry name" value="SUF_FeS_clus_asmbl_SufBD_sf"/>
</dbReference>
<sequence length="775" mass="84292">MAGPGLLKFLDLPPEEVPGSAPRAAPKAQATPQMSAAGFLPMLSTAGLATDSDSDDGLVIQREGQYQEVLAMACEPPPEAFPGLPTHIILRVLRIGGLAGKIESKGIPGREDLGFFLEEKNPLERSTAAAAVLGDRPPGRHRCTEPRATPTASGEKWEAAWDRGSPGEVKVRLKEGQDSIAVGILLGQEVVATTAELDLTGTFRRFFQHHELYRPGFSGVAVGKIEDATAQIALELFPPGSQLPPRPLTGEEEMDKNAREAQVEPLVDCRFCDGFGRRSCDGCGGHGILVCGTCDGMPALPCPVCRGRGLLHDNLEGIGGPLHRNSPDGGLMSSVRGRRCQNCWGAPLTCKDCFGAAALRCNVCNGAGWSVQAVDQKEAVALRDGQNAQLGEVLDQEYTAGFYTDIESESLPPGLSEDIVRRISAIKEEPEWMLEFRLNAFRKWQKMEMPEWAHLEMDQINFEDIVYYSRPKTHKKKQSLDEVDPELLNTFEKLGIPLTEQKRLANVAVDAVFDSESIGTTFQKELSEAGVIFCSISEAIKEHPELVKQHLGSVVPTSDNFFAALNSAVFSDGSFCYIPKDTTCPMEISTYFRINNRDSGQFERTLLIAEENSYVSYLEGCTAPMFDSKQLHAAVVELRAAENAEIKYSTVQNWYAGDKNGKGGILNLVTKRGLCEGKKSKISWTQVETGSAVTWKYPSCVLKACTQTDGTPDAAGGDLATVAQGDGSIGEFYSVALTNNYQQVFEAELEEEEEQIRGRIMKQLAPSTAGVSTPR</sequence>
<dbReference type="InterPro" id="IPR010231">
    <property type="entry name" value="SUF_FeS_clus_asmbl_SufB"/>
</dbReference>
<dbReference type="SUPFAM" id="SSF57938">
    <property type="entry name" value="DnaJ/Hsp40 cysteine-rich domain"/>
    <property type="match status" value="1"/>
</dbReference>
<dbReference type="Pfam" id="PF01458">
    <property type="entry name" value="SUFBD_core"/>
    <property type="match status" value="1"/>
</dbReference>
<dbReference type="Proteomes" id="UP001178507">
    <property type="component" value="Unassembled WGS sequence"/>
</dbReference>
<evidence type="ECO:0000259" key="4">
    <source>
        <dbReference type="Pfam" id="PF19295"/>
    </source>
</evidence>
<dbReference type="SUPFAM" id="SSF101960">
    <property type="entry name" value="Stabilizer of iron transporter SufD"/>
    <property type="match status" value="1"/>
</dbReference>
<proteinExistence type="inferred from homology"/>
<evidence type="ECO:0000313" key="5">
    <source>
        <dbReference type="EMBL" id="CAJ1378549.1"/>
    </source>
</evidence>
<evidence type="ECO:0000256" key="2">
    <source>
        <dbReference type="SAM" id="MobiDB-lite"/>
    </source>
</evidence>
<dbReference type="EMBL" id="CAUJNA010000553">
    <property type="protein sequence ID" value="CAJ1378549.1"/>
    <property type="molecule type" value="Genomic_DNA"/>
</dbReference>
<dbReference type="PANTHER" id="PTHR30508:SF1">
    <property type="entry name" value="UPF0051 PROTEIN ABCI8, CHLOROPLASTIC-RELATED"/>
    <property type="match status" value="1"/>
</dbReference>
<feature type="domain" description="SUF system FeS cluster assembly SufBD core" evidence="3">
    <location>
        <begin position="592"/>
        <end position="704"/>
    </location>
</feature>
<dbReference type="GO" id="GO:0016226">
    <property type="term" value="P:iron-sulfur cluster assembly"/>
    <property type="evidence" value="ECO:0007669"/>
    <property type="project" value="InterPro"/>
</dbReference>
<gene>
    <name evidence="5" type="ORF">EVOR1521_LOCUS7063</name>
</gene>
<protein>
    <submittedName>
        <fullName evidence="5">Uncharacterized protein</fullName>
    </submittedName>
</protein>
<dbReference type="InterPro" id="IPR036410">
    <property type="entry name" value="HSP_DnaJ_Cys-rich_dom_sf"/>
</dbReference>
<dbReference type="InterPro" id="IPR000825">
    <property type="entry name" value="SUF_FeS_clus_asmbl_SufBD_core"/>
</dbReference>
<accession>A0AA36I1R4</accession>
<evidence type="ECO:0000313" key="6">
    <source>
        <dbReference type="Proteomes" id="UP001178507"/>
    </source>
</evidence>